<evidence type="ECO:0000256" key="2">
    <source>
        <dbReference type="SAM" id="Coils"/>
    </source>
</evidence>
<evidence type="ECO:0000259" key="4">
    <source>
        <dbReference type="Pfam" id="PF06428"/>
    </source>
</evidence>
<evidence type="ECO:0000313" key="6">
    <source>
        <dbReference type="Proteomes" id="UP000603453"/>
    </source>
</evidence>
<dbReference type="InterPro" id="IPR009449">
    <property type="entry name" value="Sec2_N"/>
</dbReference>
<keyword evidence="6" id="KW-1185">Reference proteome</keyword>
<evidence type="ECO:0000313" key="5">
    <source>
        <dbReference type="EMBL" id="KAG2200302.1"/>
    </source>
</evidence>
<dbReference type="Gene3D" id="6.10.140.910">
    <property type="match status" value="1"/>
</dbReference>
<keyword evidence="1 2" id="KW-0175">Coiled coil</keyword>
<name>A0A8H7UZW5_9FUNG</name>
<dbReference type="OrthoDB" id="5560525at2759"/>
<feature type="compositionally biased region" description="Polar residues" evidence="3">
    <location>
        <begin position="380"/>
        <end position="404"/>
    </location>
</feature>
<dbReference type="InterPro" id="IPR040351">
    <property type="entry name" value="RAB3IL/RAB3IP/Sec2"/>
</dbReference>
<feature type="coiled-coil region" evidence="2">
    <location>
        <begin position="12"/>
        <end position="39"/>
    </location>
</feature>
<proteinExistence type="predicted"/>
<dbReference type="GO" id="GO:0006887">
    <property type="term" value="P:exocytosis"/>
    <property type="evidence" value="ECO:0007669"/>
    <property type="project" value="TreeGrafter"/>
</dbReference>
<organism evidence="5 6">
    <name type="scientific">Mucor saturninus</name>
    <dbReference type="NCBI Taxonomy" id="64648"/>
    <lineage>
        <taxon>Eukaryota</taxon>
        <taxon>Fungi</taxon>
        <taxon>Fungi incertae sedis</taxon>
        <taxon>Mucoromycota</taxon>
        <taxon>Mucoromycotina</taxon>
        <taxon>Mucoromycetes</taxon>
        <taxon>Mucorales</taxon>
        <taxon>Mucorineae</taxon>
        <taxon>Mucoraceae</taxon>
        <taxon>Mucor</taxon>
    </lineage>
</organism>
<dbReference type="PANTHER" id="PTHR14430">
    <property type="entry name" value="RABIN3-RELATED"/>
    <property type="match status" value="1"/>
</dbReference>
<evidence type="ECO:0000256" key="1">
    <source>
        <dbReference type="ARBA" id="ARBA00023054"/>
    </source>
</evidence>
<dbReference type="GO" id="GO:0005085">
    <property type="term" value="F:guanyl-nucleotide exchange factor activity"/>
    <property type="evidence" value="ECO:0007669"/>
    <property type="project" value="InterPro"/>
</dbReference>
<dbReference type="GO" id="GO:0051286">
    <property type="term" value="C:cell tip"/>
    <property type="evidence" value="ECO:0007669"/>
    <property type="project" value="TreeGrafter"/>
</dbReference>
<feature type="coiled-coil region" evidence="2">
    <location>
        <begin position="83"/>
        <end position="110"/>
    </location>
</feature>
<protein>
    <recommendedName>
        <fullName evidence="4">GDP/GTP exchange factor Sec2 N-terminal domain-containing protein</fullName>
    </recommendedName>
</protein>
<accession>A0A8H7UZW5</accession>
<sequence length="420" mass="48523">MSCHYCHSDETILSLRQELAIKNHQLQRLELDLLTLNQKYVAEIERVGNIQHEKDLVEHELEDFSRNLFEEANAMVSIEKRARWQIENELAQTQEQLLAERDQLHELRLKLTTNDAVNNSRIKIPPHNIRAQMDLEELHGLKRASANHLYNYNNNEKKSTLSLPPPSKPVICKQITTIDELQLESFREYTNAAKNSVSPKKLNQTNFMKHCLSEDVEPCLRFGPQSRLSIKKMINYLSRQPCFIENATHLQQNQPHQHQQQQQQRPLWERFSNTTINIVVSNSCSACGSNQPLNYRFKLDENENWLPIDQYCRDRLVAVCEFFVFIRNIQLGLYSDRTIQDLYTENIRLRLQMFYSRMGALPVVLNDLGLDPNQVGKATEPTSTVDDGSDGSISTGPNTPEQHLSPISSTWAIELSSIKS</sequence>
<feature type="domain" description="GDP/GTP exchange factor Sec2 N-terminal" evidence="4">
    <location>
        <begin position="23"/>
        <end position="111"/>
    </location>
</feature>
<feature type="region of interest" description="Disordered" evidence="3">
    <location>
        <begin position="375"/>
        <end position="404"/>
    </location>
</feature>
<dbReference type="EMBL" id="JAEPRD010000085">
    <property type="protein sequence ID" value="KAG2200302.1"/>
    <property type="molecule type" value="Genomic_DNA"/>
</dbReference>
<comment type="caution">
    <text evidence="5">The sequence shown here is derived from an EMBL/GenBank/DDBJ whole genome shotgun (WGS) entry which is preliminary data.</text>
</comment>
<gene>
    <name evidence="5" type="ORF">INT47_000295</name>
</gene>
<dbReference type="Proteomes" id="UP000603453">
    <property type="component" value="Unassembled WGS sequence"/>
</dbReference>
<dbReference type="Pfam" id="PF06428">
    <property type="entry name" value="Sec2p"/>
    <property type="match status" value="1"/>
</dbReference>
<dbReference type="CDD" id="cd21044">
    <property type="entry name" value="Rab11BD_RAB3IP_like"/>
    <property type="match status" value="1"/>
</dbReference>
<dbReference type="PANTHER" id="PTHR14430:SF0">
    <property type="entry name" value="SEC2P DOMAIN-CONTAINING PROTEIN"/>
    <property type="match status" value="1"/>
</dbReference>
<dbReference type="GO" id="GO:0070319">
    <property type="term" value="C:Golgi to plasma membrane transport vesicle"/>
    <property type="evidence" value="ECO:0007669"/>
    <property type="project" value="TreeGrafter"/>
</dbReference>
<dbReference type="AlphaFoldDB" id="A0A8H7UZW5"/>
<evidence type="ECO:0000256" key="3">
    <source>
        <dbReference type="SAM" id="MobiDB-lite"/>
    </source>
</evidence>
<dbReference type="SUPFAM" id="SSF144284">
    <property type="entry name" value="Sec2 N-terminal region"/>
    <property type="match status" value="1"/>
</dbReference>
<dbReference type="Pfam" id="PF25555">
    <property type="entry name" value="RAB3A-like_C"/>
    <property type="match status" value="1"/>
</dbReference>
<reference evidence="5" key="1">
    <citation type="submission" date="2020-12" db="EMBL/GenBank/DDBJ databases">
        <title>Metabolic potential, ecology and presence of endohyphal bacteria is reflected in genomic diversity of Mucoromycotina.</title>
        <authorList>
            <person name="Muszewska A."/>
            <person name="Okrasinska A."/>
            <person name="Steczkiewicz K."/>
            <person name="Drgas O."/>
            <person name="Orlowska M."/>
            <person name="Perlinska-Lenart U."/>
            <person name="Aleksandrzak-Piekarczyk T."/>
            <person name="Szatraj K."/>
            <person name="Zielenkiewicz U."/>
            <person name="Pilsyk S."/>
            <person name="Malc E."/>
            <person name="Mieczkowski P."/>
            <person name="Kruszewska J.S."/>
            <person name="Biernat P."/>
            <person name="Pawlowska J."/>
        </authorList>
    </citation>
    <scope>NUCLEOTIDE SEQUENCE</scope>
    <source>
        <strain evidence="5">WA0000017839</strain>
    </source>
</reference>